<dbReference type="OMA" id="IEMKECK"/>
<dbReference type="EMBL" id="KB206310">
    <property type="protein sequence ID" value="ELP92944.1"/>
    <property type="molecule type" value="Genomic_DNA"/>
</dbReference>
<reference evidence="1 2" key="1">
    <citation type="submission" date="2012-10" db="EMBL/GenBank/DDBJ databases">
        <authorList>
            <person name="Zafar N."/>
            <person name="Inman J."/>
            <person name="Hall N."/>
            <person name="Lorenzi H."/>
            <person name="Caler E."/>
        </authorList>
    </citation>
    <scope>NUCLEOTIDE SEQUENCE [LARGE SCALE GENOMIC DNA]</scope>
    <source>
        <strain evidence="1 2">IP1</strain>
    </source>
</reference>
<dbReference type="GeneID" id="14891930"/>
<dbReference type="KEGG" id="eiv:EIN_078720"/>
<dbReference type="VEuPathDB" id="AmoebaDB:EIN_078720"/>
<dbReference type="AlphaFoldDB" id="L7FP23"/>
<dbReference type="InterPro" id="IPR032675">
    <property type="entry name" value="LRR_dom_sf"/>
</dbReference>
<organism evidence="1 2">
    <name type="scientific">Entamoeba invadens IP1</name>
    <dbReference type="NCBI Taxonomy" id="370355"/>
    <lineage>
        <taxon>Eukaryota</taxon>
        <taxon>Amoebozoa</taxon>
        <taxon>Evosea</taxon>
        <taxon>Archamoebae</taxon>
        <taxon>Mastigamoebida</taxon>
        <taxon>Entamoebidae</taxon>
        <taxon>Entamoeba</taxon>
    </lineage>
</organism>
<name>L7FP23_ENTIV</name>
<dbReference type="Gene3D" id="3.80.10.10">
    <property type="entry name" value="Ribonuclease Inhibitor"/>
    <property type="match status" value="1"/>
</dbReference>
<proteinExistence type="predicted"/>
<dbReference type="RefSeq" id="XP_004259715.1">
    <property type="nucleotide sequence ID" value="XM_004259667.1"/>
</dbReference>
<dbReference type="Proteomes" id="UP000014680">
    <property type="component" value="Unassembled WGS sequence"/>
</dbReference>
<evidence type="ECO:0000313" key="1">
    <source>
        <dbReference type="EMBL" id="ELP92944.1"/>
    </source>
</evidence>
<keyword evidence="2" id="KW-1185">Reference proteome</keyword>
<sequence>MVHLEQVFMKNVILYLETMKDVFNFMFINKSSLTAVQTMYINTYKASMTSSIEDILRFFPKLQTLYFSSFSNNLKKLSSNDIPLIEVGTNTNPKTLINTLKTKWFPPKVRTLRIQSQQIEAIAKNIDQYEQLQFLIIDYSSIINPLTMLKVVSLNTLKKVYIYGNSDAISQFNEFDFKKHYKTTYVFVMAFSMFLFQQPNLENFKRCPPNVQIYVQYISKETECWDYIPQFCNNNEIFGGRYVYPIYIISDSTTSSQLIADVMNKTLHEILTICVPKINNFVNYQPQEINWKVNEVPKIIDLINLDLIKEITLTNALFDSLVFPRKIEKVDIQNVSGNIEMKECKPIKFSIVNYTGNQLIFNDERLQYFACQDCANKVSVLHNNKLYNNKFFLDVQKYTNFNVVQIDMPQIVVFEKNTEVLFEAKMGSLAYTPLFLSILKLENDIILPNFSYEIFDFNVTIQT</sequence>
<gene>
    <name evidence="1" type="ORF">EIN_078720</name>
</gene>
<evidence type="ECO:0000313" key="2">
    <source>
        <dbReference type="Proteomes" id="UP000014680"/>
    </source>
</evidence>
<protein>
    <submittedName>
        <fullName evidence="1">Uncharacterized protein</fullName>
    </submittedName>
</protein>
<dbReference type="OrthoDB" id="31864at2759"/>
<accession>L7FP23</accession>